<dbReference type="AlphaFoldDB" id="A0A4V3DAB2"/>
<evidence type="ECO:0008006" key="5">
    <source>
        <dbReference type="Google" id="ProtNLM"/>
    </source>
</evidence>
<evidence type="ECO:0000256" key="2">
    <source>
        <dbReference type="ARBA" id="ARBA00023002"/>
    </source>
</evidence>
<dbReference type="SUPFAM" id="SSF50129">
    <property type="entry name" value="GroES-like"/>
    <property type="match status" value="1"/>
</dbReference>
<dbReference type="InterPro" id="IPR036291">
    <property type="entry name" value="NAD(P)-bd_dom_sf"/>
</dbReference>
<organism evidence="3 4">
    <name type="scientific">Actinomycetospora succinea</name>
    <dbReference type="NCBI Taxonomy" id="663603"/>
    <lineage>
        <taxon>Bacteria</taxon>
        <taxon>Bacillati</taxon>
        <taxon>Actinomycetota</taxon>
        <taxon>Actinomycetes</taxon>
        <taxon>Pseudonocardiales</taxon>
        <taxon>Pseudonocardiaceae</taxon>
        <taxon>Actinomycetospora</taxon>
    </lineage>
</organism>
<dbReference type="GO" id="GO:0035925">
    <property type="term" value="F:mRNA 3'-UTR AU-rich region binding"/>
    <property type="evidence" value="ECO:0007669"/>
    <property type="project" value="TreeGrafter"/>
</dbReference>
<dbReference type="Gene3D" id="3.40.50.720">
    <property type="entry name" value="NAD(P)-binding Rossmann-like Domain"/>
    <property type="match status" value="1"/>
</dbReference>
<keyword evidence="1" id="KW-0521">NADP</keyword>
<proteinExistence type="predicted"/>
<dbReference type="GO" id="GO:0070402">
    <property type="term" value="F:NADPH binding"/>
    <property type="evidence" value="ECO:0007669"/>
    <property type="project" value="TreeGrafter"/>
</dbReference>
<keyword evidence="2" id="KW-0560">Oxidoreductase</keyword>
<sequence length="207" mass="21198">MDVVRVERFGGPEVMRPASMADPSPGAGEAVIEVTASDVMFLDTLLRSGWGEGFFPVRPPYVPGSGVVGTSSGGRVVADTKQDVGGAEIPVGGYASRAVVAESELVPVPSGLTDHQAVAFLHDGPTLQSLLPFVAGPRVLVAAAAGGAGVLLVQSLAARGLHVVAAARGSAKTALVRSPTCRGWTARSAVRRWSGPSPRRRKGAIAR</sequence>
<dbReference type="EMBL" id="SNYO01000003">
    <property type="protein sequence ID" value="TDQ61218.1"/>
    <property type="molecule type" value="Genomic_DNA"/>
</dbReference>
<dbReference type="SUPFAM" id="SSF51735">
    <property type="entry name" value="NAD(P)-binding Rossmann-fold domains"/>
    <property type="match status" value="1"/>
</dbReference>
<evidence type="ECO:0000256" key="1">
    <source>
        <dbReference type="ARBA" id="ARBA00022857"/>
    </source>
</evidence>
<reference evidence="3 4" key="1">
    <citation type="submission" date="2019-03" db="EMBL/GenBank/DDBJ databases">
        <title>Genomic Encyclopedia of Type Strains, Phase IV (KMG-IV): sequencing the most valuable type-strain genomes for metagenomic binning, comparative biology and taxonomic classification.</title>
        <authorList>
            <person name="Goeker M."/>
        </authorList>
    </citation>
    <scope>NUCLEOTIDE SEQUENCE [LARGE SCALE GENOMIC DNA]</scope>
    <source>
        <strain evidence="3 4">DSM 45775</strain>
    </source>
</reference>
<protein>
    <recommendedName>
        <fullName evidence="5">Alcohol dehydrogenase-like protein</fullName>
    </recommendedName>
</protein>
<name>A0A4V3DAB2_9PSEU</name>
<accession>A0A4V3DAB2</accession>
<keyword evidence="4" id="KW-1185">Reference proteome</keyword>
<dbReference type="PANTHER" id="PTHR48106:SF13">
    <property type="entry name" value="QUINONE OXIDOREDUCTASE-RELATED"/>
    <property type="match status" value="1"/>
</dbReference>
<dbReference type="Proteomes" id="UP000295705">
    <property type="component" value="Unassembled WGS sequence"/>
</dbReference>
<dbReference type="GO" id="GO:0003960">
    <property type="term" value="F:quinone reductase (NADPH) activity"/>
    <property type="evidence" value="ECO:0007669"/>
    <property type="project" value="TreeGrafter"/>
</dbReference>
<comment type="caution">
    <text evidence="3">The sequence shown here is derived from an EMBL/GenBank/DDBJ whole genome shotgun (WGS) entry which is preliminary data.</text>
</comment>
<dbReference type="Gene3D" id="3.90.180.10">
    <property type="entry name" value="Medium-chain alcohol dehydrogenases, catalytic domain"/>
    <property type="match status" value="1"/>
</dbReference>
<evidence type="ECO:0000313" key="3">
    <source>
        <dbReference type="EMBL" id="TDQ61218.1"/>
    </source>
</evidence>
<gene>
    <name evidence="3" type="ORF">EV188_103725</name>
</gene>
<evidence type="ECO:0000313" key="4">
    <source>
        <dbReference type="Proteomes" id="UP000295705"/>
    </source>
</evidence>
<dbReference type="GO" id="GO:0005829">
    <property type="term" value="C:cytosol"/>
    <property type="evidence" value="ECO:0007669"/>
    <property type="project" value="TreeGrafter"/>
</dbReference>
<dbReference type="InterPro" id="IPR011032">
    <property type="entry name" value="GroES-like_sf"/>
</dbReference>
<dbReference type="PANTHER" id="PTHR48106">
    <property type="entry name" value="QUINONE OXIDOREDUCTASE PIG3-RELATED"/>
    <property type="match status" value="1"/>
</dbReference>